<feature type="domain" description="Bacterial alpha-L-rhamnosidase N-terminal" evidence="1">
    <location>
        <begin position="20"/>
        <end position="109"/>
    </location>
</feature>
<dbReference type="InterPro" id="IPR013737">
    <property type="entry name" value="Bac_rhamnosid_N"/>
</dbReference>
<dbReference type="InterPro" id="IPR016007">
    <property type="entry name" value="Alpha_rhamnosid"/>
</dbReference>
<evidence type="ECO:0000313" key="2">
    <source>
        <dbReference type="EMBL" id="TBT93129.1"/>
    </source>
</evidence>
<evidence type="ECO:0000259" key="1">
    <source>
        <dbReference type="Pfam" id="PF08531"/>
    </source>
</evidence>
<dbReference type="Proteomes" id="UP000291933">
    <property type="component" value="Unassembled WGS sequence"/>
</dbReference>
<evidence type="ECO:0000313" key="3">
    <source>
        <dbReference type="Proteomes" id="UP000291933"/>
    </source>
</evidence>
<dbReference type="AlphaFoldDB" id="A0A4Q9KI84"/>
<dbReference type="Pfam" id="PF08531">
    <property type="entry name" value="Bac_rhamnosid_N"/>
    <property type="match status" value="1"/>
</dbReference>
<dbReference type="RefSeq" id="WP_131172872.1">
    <property type="nucleotide sequence ID" value="NZ_FXTL01000018.1"/>
</dbReference>
<reference evidence="2 3" key="1">
    <citation type="submission" date="2019-01" db="EMBL/GenBank/DDBJ databases">
        <title>Lactibacter flavus gen. nov., sp. nov., a novel bacterium of the family Propionibacteriaceae isolated from raw milk and dairy products.</title>
        <authorList>
            <person name="Huptas C."/>
            <person name="Wenning M."/>
            <person name="Breitenwieser F."/>
            <person name="Doll E."/>
            <person name="Von Neubeck M."/>
            <person name="Busse H.-J."/>
            <person name="Scherer S."/>
        </authorList>
    </citation>
    <scope>NUCLEOTIDE SEQUENCE [LARGE SCALE GENOMIC DNA]</scope>
    <source>
        <strain evidence="2 3">DSM 22130</strain>
    </source>
</reference>
<keyword evidence="3" id="KW-1185">Reference proteome</keyword>
<protein>
    <recommendedName>
        <fullName evidence="1">Bacterial alpha-L-rhamnosidase N-terminal domain-containing protein</fullName>
    </recommendedName>
</protein>
<gene>
    <name evidence="2" type="ORF">ET996_12385</name>
</gene>
<accession>A0A4Q9KI84</accession>
<name>A0A4Q9KI84_PROTD</name>
<organism evidence="2 3">
    <name type="scientific">Propioniciclava tarda</name>
    <dbReference type="NCBI Taxonomy" id="433330"/>
    <lineage>
        <taxon>Bacteria</taxon>
        <taxon>Bacillati</taxon>
        <taxon>Actinomycetota</taxon>
        <taxon>Actinomycetes</taxon>
        <taxon>Propionibacteriales</taxon>
        <taxon>Propionibacteriaceae</taxon>
        <taxon>Propioniciclava</taxon>
    </lineage>
</organism>
<dbReference type="EMBL" id="SDMR01000018">
    <property type="protein sequence ID" value="TBT93129.1"/>
    <property type="molecule type" value="Genomic_DNA"/>
</dbReference>
<dbReference type="Gene3D" id="2.60.120.260">
    <property type="entry name" value="Galactose-binding domain-like"/>
    <property type="match status" value="2"/>
</dbReference>
<dbReference type="PANTHER" id="PTHR33307">
    <property type="entry name" value="ALPHA-RHAMNOSIDASE (EUROFUNG)"/>
    <property type="match status" value="1"/>
</dbReference>
<dbReference type="OrthoDB" id="9761045at2"/>
<proteinExistence type="predicted"/>
<sequence>MGFCAPSRNPAHRAGTLRTVAHLLCIGSNSIVIEAGRDRFAARGGDTWGWSVATWHREPMALLRLEMTLADDSHTHIQTDNSWHAAAGPVVEKFFQGERWIVDGGAPEWRPATVVAAPAGELRRATHPAPERMASIAPVTASPQGAGRTVYDFGDVITGRLTCQAVGGPGAAVEVVSGEQRAADGSVICDNVLVAGPGQRDSLHFAAAHEQFNWEARF</sequence>
<comment type="caution">
    <text evidence="2">The sequence shown here is derived from an EMBL/GenBank/DDBJ whole genome shotgun (WGS) entry which is preliminary data.</text>
</comment>
<dbReference type="PANTHER" id="PTHR33307:SF6">
    <property type="entry name" value="ALPHA-RHAMNOSIDASE (EUROFUNG)-RELATED"/>
    <property type="match status" value="1"/>
</dbReference>